<name>A0A951PRE9_9CYAN</name>
<dbReference type="Pfam" id="PF00583">
    <property type="entry name" value="Acetyltransf_1"/>
    <property type="match status" value="2"/>
</dbReference>
<reference evidence="2" key="1">
    <citation type="submission" date="2021-05" db="EMBL/GenBank/DDBJ databases">
        <authorList>
            <person name="Pietrasiak N."/>
            <person name="Ward R."/>
            <person name="Stajich J.E."/>
            <person name="Kurbessoian T."/>
        </authorList>
    </citation>
    <scope>NUCLEOTIDE SEQUENCE</scope>
    <source>
        <strain evidence="2">CPER-KK1</strain>
    </source>
</reference>
<dbReference type="SUPFAM" id="SSF55729">
    <property type="entry name" value="Acyl-CoA N-acyltransferases (Nat)"/>
    <property type="match status" value="2"/>
</dbReference>
<comment type="caution">
    <text evidence="2">The sequence shown here is derived from an EMBL/GenBank/DDBJ whole genome shotgun (WGS) entry which is preliminary data.</text>
</comment>
<dbReference type="EMBL" id="JAHHIF010000064">
    <property type="protein sequence ID" value="MBW4548527.1"/>
    <property type="molecule type" value="Genomic_DNA"/>
</dbReference>
<dbReference type="Gene3D" id="3.40.630.30">
    <property type="match status" value="2"/>
</dbReference>
<dbReference type="GO" id="GO:0016747">
    <property type="term" value="F:acyltransferase activity, transferring groups other than amino-acyl groups"/>
    <property type="evidence" value="ECO:0007669"/>
    <property type="project" value="InterPro"/>
</dbReference>
<feature type="domain" description="N-acetyltransferase" evidence="1">
    <location>
        <begin position="1"/>
        <end position="150"/>
    </location>
</feature>
<gene>
    <name evidence="2" type="ORF">KME25_29445</name>
</gene>
<sequence length="308" mass="35593">MYSYVVLDRLNAPAYKHLTYPWLQERLDQLSPQNLKNIAIGVALQGQPVGLVLAEYLTNQNQANILSLIVAQEHRQRGLGTVLVMQIEEILKEHGCQQLDILYNLNLTTPILERLLKQQNWAPASFYSLQCVTNRETIKQAPFLHRYTLPKKFTIFPWVELTAQERMKIEQRENGLNYPDELYPFKEDRIEALSSVGLRYGEEVVGWSIFQRLMPNCVIYKSLFVKPEFQSIGLGVHLFVASANQQLTDEKVTEAIFIVLKDNTRMLRFVKRHIVPYLTATNNFWKSSKLLQASTLIERDRSPSHSSS</sequence>
<evidence type="ECO:0000313" key="2">
    <source>
        <dbReference type="EMBL" id="MBW4548527.1"/>
    </source>
</evidence>
<evidence type="ECO:0000313" key="3">
    <source>
        <dbReference type="Proteomes" id="UP000753908"/>
    </source>
</evidence>
<proteinExistence type="predicted"/>
<protein>
    <submittedName>
        <fullName evidence="2">GNAT family N-acetyltransferase</fullName>
    </submittedName>
</protein>
<accession>A0A951PRE9</accession>
<dbReference type="CDD" id="cd04301">
    <property type="entry name" value="NAT_SF"/>
    <property type="match status" value="1"/>
</dbReference>
<dbReference type="Proteomes" id="UP000753908">
    <property type="component" value="Unassembled WGS sequence"/>
</dbReference>
<organism evidence="2 3">
    <name type="scientific">Symplocastrum torsivum CPER-KK1</name>
    <dbReference type="NCBI Taxonomy" id="450513"/>
    <lineage>
        <taxon>Bacteria</taxon>
        <taxon>Bacillati</taxon>
        <taxon>Cyanobacteriota</taxon>
        <taxon>Cyanophyceae</taxon>
        <taxon>Oscillatoriophycideae</taxon>
        <taxon>Oscillatoriales</taxon>
        <taxon>Microcoleaceae</taxon>
        <taxon>Symplocastrum</taxon>
    </lineage>
</organism>
<dbReference type="AlphaFoldDB" id="A0A951PRE9"/>
<dbReference type="InterPro" id="IPR016181">
    <property type="entry name" value="Acyl_CoA_acyltransferase"/>
</dbReference>
<dbReference type="InterPro" id="IPR000182">
    <property type="entry name" value="GNAT_dom"/>
</dbReference>
<evidence type="ECO:0000259" key="1">
    <source>
        <dbReference type="PROSITE" id="PS51186"/>
    </source>
</evidence>
<dbReference type="PROSITE" id="PS51186">
    <property type="entry name" value="GNAT"/>
    <property type="match status" value="1"/>
</dbReference>
<reference evidence="2" key="2">
    <citation type="journal article" date="2022" name="Microbiol. Resour. Announc.">
        <title>Metagenome Sequencing to Explore Phylogenomics of Terrestrial Cyanobacteria.</title>
        <authorList>
            <person name="Ward R.D."/>
            <person name="Stajich J.E."/>
            <person name="Johansen J.R."/>
            <person name="Huntemann M."/>
            <person name="Clum A."/>
            <person name="Foster B."/>
            <person name="Foster B."/>
            <person name="Roux S."/>
            <person name="Palaniappan K."/>
            <person name="Varghese N."/>
            <person name="Mukherjee S."/>
            <person name="Reddy T.B.K."/>
            <person name="Daum C."/>
            <person name="Copeland A."/>
            <person name="Chen I.A."/>
            <person name="Ivanova N.N."/>
            <person name="Kyrpides N.C."/>
            <person name="Shapiro N."/>
            <person name="Eloe-Fadrosh E.A."/>
            <person name="Pietrasiak N."/>
        </authorList>
    </citation>
    <scope>NUCLEOTIDE SEQUENCE</scope>
    <source>
        <strain evidence="2">CPER-KK1</strain>
    </source>
</reference>